<evidence type="ECO:0000259" key="12">
    <source>
        <dbReference type="Pfam" id="PF17146"/>
    </source>
</evidence>
<dbReference type="GO" id="GO:0016787">
    <property type="term" value="F:hydrolase activity"/>
    <property type="evidence" value="ECO:0007669"/>
    <property type="project" value="UniProtKB-KW"/>
</dbReference>
<keyword evidence="8" id="KW-0378">Hydrolase</keyword>
<dbReference type="InterPro" id="IPR039907">
    <property type="entry name" value="NOB1"/>
</dbReference>
<keyword evidence="9" id="KW-0862">Zinc</keyword>
<evidence type="ECO:0000256" key="8">
    <source>
        <dbReference type="ARBA" id="ARBA00022801"/>
    </source>
</evidence>
<name>A0A8K0K2C2_LADFU</name>
<sequence>MDIKMTEKVRHLIVDTSGFLNRPELREIGKNIYTVQNVVEEVTSKSQIRKLVVLPFDLHVKEPSDESVKFITEFSKKTGDYHSLSATDIRVMALTYQMELEHIGSSHLRTEPHENRTVNFTKQSTESPRDIIGFYIPSKK</sequence>
<dbReference type="EMBL" id="KZ308309">
    <property type="protein sequence ID" value="KAG8227056.1"/>
    <property type="molecule type" value="Genomic_DNA"/>
</dbReference>
<accession>A0A8K0K2C2</accession>
<dbReference type="Proteomes" id="UP000792457">
    <property type="component" value="Unassembled WGS sequence"/>
</dbReference>
<evidence type="ECO:0000256" key="6">
    <source>
        <dbReference type="ARBA" id="ARBA00022723"/>
    </source>
</evidence>
<proteinExistence type="inferred from homology"/>
<dbReference type="GO" id="GO:0004521">
    <property type="term" value="F:RNA endonuclease activity"/>
    <property type="evidence" value="ECO:0007669"/>
    <property type="project" value="TreeGrafter"/>
</dbReference>
<keyword evidence="4" id="KW-0597">Phosphoprotein</keyword>
<reference evidence="13" key="2">
    <citation type="submission" date="2017-10" db="EMBL/GenBank/DDBJ databases">
        <title>Ladona fulva Genome sequencing and assembly.</title>
        <authorList>
            <person name="Murali S."/>
            <person name="Richards S."/>
            <person name="Bandaranaike D."/>
            <person name="Bellair M."/>
            <person name="Blankenburg K."/>
            <person name="Chao H."/>
            <person name="Dinh H."/>
            <person name="Doddapaneni H."/>
            <person name="Dugan-Rocha S."/>
            <person name="Elkadiri S."/>
            <person name="Gnanaolivu R."/>
            <person name="Hernandez B."/>
            <person name="Skinner E."/>
            <person name="Javaid M."/>
            <person name="Lee S."/>
            <person name="Li M."/>
            <person name="Ming W."/>
            <person name="Munidasa M."/>
            <person name="Muniz J."/>
            <person name="Nguyen L."/>
            <person name="Hughes D."/>
            <person name="Osuji N."/>
            <person name="Pu L.-L."/>
            <person name="Puazo M."/>
            <person name="Qu C."/>
            <person name="Quiroz J."/>
            <person name="Raj R."/>
            <person name="Weissenberger G."/>
            <person name="Xin Y."/>
            <person name="Zou X."/>
            <person name="Han Y."/>
            <person name="Worley K."/>
            <person name="Muzny D."/>
            <person name="Gibbs R."/>
        </authorList>
    </citation>
    <scope>NUCLEOTIDE SEQUENCE</scope>
    <source>
        <strain evidence="13">Sampled in the wild</strain>
    </source>
</reference>
<dbReference type="InterPro" id="IPR033411">
    <property type="entry name" value="Ribonuclease_PIN"/>
</dbReference>
<evidence type="ECO:0000256" key="2">
    <source>
        <dbReference type="ARBA" id="ARBA00005858"/>
    </source>
</evidence>
<dbReference type="GO" id="GO:0030490">
    <property type="term" value="P:maturation of SSU-rRNA"/>
    <property type="evidence" value="ECO:0007669"/>
    <property type="project" value="TreeGrafter"/>
</dbReference>
<evidence type="ECO:0000256" key="1">
    <source>
        <dbReference type="ARBA" id="ARBA00004123"/>
    </source>
</evidence>
<gene>
    <name evidence="13" type="ORF">J437_LFUL013239</name>
</gene>
<evidence type="ECO:0000256" key="9">
    <source>
        <dbReference type="ARBA" id="ARBA00022833"/>
    </source>
</evidence>
<protein>
    <recommendedName>
        <fullName evidence="3">RNA-binding protein NOB1</fullName>
    </recommendedName>
</protein>
<dbReference type="PANTHER" id="PTHR12814:SF2">
    <property type="entry name" value="RNA-BINDING PROTEIN NOB1"/>
    <property type="match status" value="1"/>
</dbReference>
<evidence type="ECO:0000313" key="14">
    <source>
        <dbReference type="Proteomes" id="UP000792457"/>
    </source>
</evidence>
<dbReference type="Pfam" id="PF17146">
    <property type="entry name" value="PIN_6"/>
    <property type="match status" value="1"/>
</dbReference>
<dbReference type="FunFam" id="3.40.50.1010:FF:000018">
    <property type="entry name" value="RNA-binding protein NOB1"/>
    <property type="match status" value="1"/>
</dbReference>
<dbReference type="GO" id="GO:0005634">
    <property type="term" value="C:nucleus"/>
    <property type="evidence" value="ECO:0007669"/>
    <property type="project" value="UniProtKB-SubCell"/>
</dbReference>
<dbReference type="GO" id="GO:0008270">
    <property type="term" value="F:zinc ion binding"/>
    <property type="evidence" value="ECO:0007669"/>
    <property type="project" value="UniProtKB-KW"/>
</dbReference>
<comment type="subcellular location">
    <subcellularLocation>
        <location evidence="1">Nucleus</location>
    </subcellularLocation>
</comment>
<keyword evidence="5" id="KW-0540">Nuclease</keyword>
<feature type="non-terminal residue" evidence="13">
    <location>
        <position position="1"/>
    </location>
</feature>
<keyword evidence="6" id="KW-0479">Metal-binding</keyword>
<dbReference type="Gene3D" id="3.40.50.1010">
    <property type="entry name" value="5'-nuclease"/>
    <property type="match status" value="1"/>
</dbReference>
<comment type="similarity">
    <text evidence="2">Belongs to the NOB1 family.</text>
</comment>
<dbReference type="GO" id="GO:0030688">
    <property type="term" value="C:preribosome, small subunit precursor"/>
    <property type="evidence" value="ECO:0007669"/>
    <property type="project" value="TreeGrafter"/>
</dbReference>
<dbReference type="CDD" id="cd09876">
    <property type="entry name" value="PIN_Nob1-like"/>
    <property type="match status" value="1"/>
</dbReference>
<evidence type="ECO:0000313" key="13">
    <source>
        <dbReference type="EMBL" id="KAG8227056.1"/>
    </source>
</evidence>
<comment type="function">
    <text evidence="11">May play a role in mRNA degradation. Endonuclease required for processing of 20S pre-rRNA precursor and biogenesis of 40S ribosomal subunits.</text>
</comment>
<comment type="caution">
    <text evidence="13">The sequence shown here is derived from an EMBL/GenBank/DDBJ whole genome shotgun (WGS) entry which is preliminary data.</text>
</comment>
<evidence type="ECO:0000256" key="3">
    <source>
        <dbReference type="ARBA" id="ARBA00018439"/>
    </source>
</evidence>
<dbReference type="OrthoDB" id="446759at2759"/>
<evidence type="ECO:0000256" key="5">
    <source>
        <dbReference type="ARBA" id="ARBA00022722"/>
    </source>
</evidence>
<feature type="domain" description="Ribonuclease PIN" evidence="12">
    <location>
        <begin position="12"/>
        <end position="98"/>
    </location>
</feature>
<evidence type="ECO:0000256" key="7">
    <source>
        <dbReference type="ARBA" id="ARBA00022771"/>
    </source>
</evidence>
<keyword evidence="7" id="KW-0863">Zinc-finger</keyword>
<dbReference type="PANTHER" id="PTHR12814">
    <property type="entry name" value="RNA-BINDING PROTEIN NOB1"/>
    <property type="match status" value="1"/>
</dbReference>
<evidence type="ECO:0000256" key="10">
    <source>
        <dbReference type="ARBA" id="ARBA00023242"/>
    </source>
</evidence>
<evidence type="ECO:0000256" key="4">
    <source>
        <dbReference type="ARBA" id="ARBA00022553"/>
    </source>
</evidence>
<evidence type="ECO:0000256" key="11">
    <source>
        <dbReference type="ARBA" id="ARBA00045628"/>
    </source>
</evidence>
<reference evidence="13" key="1">
    <citation type="submission" date="2013-04" db="EMBL/GenBank/DDBJ databases">
        <authorList>
            <person name="Qu J."/>
            <person name="Murali S.C."/>
            <person name="Bandaranaike D."/>
            <person name="Bellair M."/>
            <person name="Blankenburg K."/>
            <person name="Chao H."/>
            <person name="Dinh H."/>
            <person name="Doddapaneni H."/>
            <person name="Downs B."/>
            <person name="Dugan-Rocha S."/>
            <person name="Elkadiri S."/>
            <person name="Gnanaolivu R.D."/>
            <person name="Hernandez B."/>
            <person name="Javaid M."/>
            <person name="Jayaseelan J.C."/>
            <person name="Lee S."/>
            <person name="Li M."/>
            <person name="Ming W."/>
            <person name="Munidasa M."/>
            <person name="Muniz J."/>
            <person name="Nguyen L."/>
            <person name="Ongeri F."/>
            <person name="Osuji N."/>
            <person name="Pu L.-L."/>
            <person name="Puazo M."/>
            <person name="Qu C."/>
            <person name="Quiroz J."/>
            <person name="Raj R."/>
            <person name="Weissenberger G."/>
            <person name="Xin Y."/>
            <person name="Zou X."/>
            <person name="Han Y."/>
            <person name="Richards S."/>
            <person name="Worley K."/>
            <person name="Muzny D."/>
            <person name="Gibbs R."/>
        </authorList>
    </citation>
    <scope>NUCLEOTIDE SEQUENCE</scope>
    <source>
        <strain evidence="13">Sampled in the wild</strain>
    </source>
</reference>
<keyword evidence="14" id="KW-1185">Reference proteome</keyword>
<organism evidence="13 14">
    <name type="scientific">Ladona fulva</name>
    <name type="common">Scarce chaser dragonfly</name>
    <name type="synonym">Libellula fulva</name>
    <dbReference type="NCBI Taxonomy" id="123851"/>
    <lineage>
        <taxon>Eukaryota</taxon>
        <taxon>Metazoa</taxon>
        <taxon>Ecdysozoa</taxon>
        <taxon>Arthropoda</taxon>
        <taxon>Hexapoda</taxon>
        <taxon>Insecta</taxon>
        <taxon>Pterygota</taxon>
        <taxon>Palaeoptera</taxon>
        <taxon>Odonata</taxon>
        <taxon>Epiprocta</taxon>
        <taxon>Anisoptera</taxon>
        <taxon>Libelluloidea</taxon>
        <taxon>Libellulidae</taxon>
        <taxon>Ladona</taxon>
    </lineage>
</organism>
<dbReference type="AlphaFoldDB" id="A0A8K0K2C2"/>
<keyword evidence="10" id="KW-0539">Nucleus</keyword>